<dbReference type="SUPFAM" id="SSF48452">
    <property type="entry name" value="TPR-like"/>
    <property type="match status" value="1"/>
</dbReference>
<keyword evidence="1" id="KW-0802">TPR repeat</keyword>
<accession>A0A2Y9BEH4</accession>
<dbReference type="PROSITE" id="PS50005">
    <property type="entry name" value="TPR"/>
    <property type="match status" value="1"/>
</dbReference>
<sequence length="129" mass="14486">MKSSTINTDSLKALCTNAKNLILSGDYTACEQLLCTAMGQYPHSAQPHNLIGILLEKEGEHSAAMKHFRAAWALDPTYLPARKNLEKFGTFFSRGECAYDESDIKEEESTYVMEYDSCGIGHMKRRSQK</sequence>
<dbReference type="AlphaFoldDB" id="A0A2Y9BEH4"/>
<comment type="caution">
    <text evidence="2">The sequence shown here is derived from an EMBL/GenBank/DDBJ whole genome shotgun (WGS) entry which is preliminary data.</text>
</comment>
<dbReference type="EMBL" id="QGDL01000008">
    <property type="protein sequence ID" value="PWJ28537.1"/>
    <property type="molecule type" value="Genomic_DNA"/>
</dbReference>
<dbReference type="RefSeq" id="WP_109731723.1">
    <property type="nucleotide sequence ID" value="NZ_BAAACK010000003.1"/>
</dbReference>
<feature type="repeat" description="TPR" evidence="1">
    <location>
        <begin position="45"/>
        <end position="78"/>
    </location>
</feature>
<protein>
    <submittedName>
        <fullName evidence="2">Uncharacterized protein</fullName>
    </submittedName>
</protein>
<dbReference type="InterPro" id="IPR019734">
    <property type="entry name" value="TPR_rpt"/>
</dbReference>
<proteinExistence type="predicted"/>
<keyword evidence="3" id="KW-1185">Reference proteome</keyword>
<organism evidence="2 3">
    <name type="scientific">Faecalicatena orotica</name>
    <dbReference type="NCBI Taxonomy" id="1544"/>
    <lineage>
        <taxon>Bacteria</taxon>
        <taxon>Bacillati</taxon>
        <taxon>Bacillota</taxon>
        <taxon>Clostridia</taxon>
        <taxon>Lachnospirales</taxon>
        <taxon>Lachnospiraceae</taxon>
        <taxon>Faecalicatena</taxon>
    </lineage>
</organism>
<name>A0A2Y9BEH4_9FIRM</name>
<reference evidence="2 3" key="1">
    <citation type="submission" date="2018-05" db="EMBL/GenBank/DDBJ databases">
        <title>The Hungate 1000. A catalogue of reference genomes from the rumen microbiome.</title>
        <authorList>
            <person name="Kelly W."/>
        </authorList>
    </citation>
    <scope>NUCLEOTIDE SEQUENCE [LARGE SCALE GENOMIC DNA]</scope>
    <source>
        <strain evidence="2 3">NLAE-zl-C242</strain>
    </source>
</reference>
<evidence type="ECO:0000313" key="2">
    <source>
        <dbReference type="EMBL" id="PWJ28537.1"/>
    </source>
</evidence>
<evidence type="ECO:0000313" key="3">
    <source>
        <dbReference type="Proteomes" id="UP000245845"/>
    </source>
</evidence>
<dbReference type="OrthoDB" id="1690769at2"/>
<dbReference type="Proteomes" id="UP000245845">
    <property type="component" value="Unassembled WGS sequence"/>
</dbReference>
<gene>
    <name evidence="2" type="ORF">A8806_10852</name>
</gene>
<dbReference type="InterPro" id="IPR011990">
    <property type="entry name" value="TPR-like_helical_dom_sf"/>
</dbReference>
<evidence type="ECO:0000256" key="1">
    <source>
        <dbReference type="PROSITE-ProRule" id="PRU00339"/>
    </source>
</evidence>
<dbReference type="Gene3D" id="1.25.40.10">
    <property type="entry name" value="Tetratricopeptide repeat domain"/>
    <property type="match status" value="1"/>
</dbReference>